<dbReference type="GO" id="GO:0001727">
    <property type="term" value="F:lipid kinase activity"/>
    <property type="evidence" value="ECO:0007669"/>
    <property type="project" value="TreeGrafter"/>
</dbReference>
<evidence type="ECO:0000313" key="2">
    <source>
        <dbReference type="EMBL" id="RNF07798.1"/>
    </source>
</evidence>
<dbReference type="InterPro" id="IPR016064">
    <property type="entry name" value="NAD/diacylglycerol_kinase_sf"/>
</dbReference>
<feature type="domain" description="DAGKc" evidence="1">
    <location>
        <begin position="2"/>
        <end position="136"/>
    </location>
</feature>
<dbReference type="EC" id="2.7.1.23" evidence="2"/>
<dbReference type="SUPFAM" id="SSF111331">
    <property type="entry name" value="NAD kinase/diacylglycerol kinase-like"/>
    <property type="match status" value="1"/>
</dbReference>
<dbReference type="PANTHER" id="PTHR12358:SF31">
    <property type="entry name" value="ACYLGLYCEROL KINASE, MITOCHONDRIAL"/>
    <property type="match status" value="1"/>
</dbReference>
<comment type="caution">
    <text evidence="2">The sequence shown here is derived from an EMBL/GenBank/DDBJ whole genome shotgun (WGS) entry which is preliminary data.</text>
</comment>
<proteinExistence type="predicted"/>
<dbReference type="OrthoDB" id="3853857at2759"/>
<dbReference type="GeneID" id="40320905"/>
<dbReference type="GO" id="GO:0005737">
    <property type="term" value="C:cytoplasm"/>
    <property type="evidence" value="ECO:0007669"/>
    <property type="project" value="TreeGrafter"/>
</dbReference>
<keyword evidence="3" id="KW-1185">Reference proteome</keyword>
<dbReference type="GO" id="GO:0046512">
    <property type="term" value="P:sphingosine biosynthetic process"/>
    <property type="evidence" value="ECO:0007669"/>
    <property type="project" value="TreeGrafter"/>
</dbReference>
<dbReference type="GO" id="GO:0003951">
    <property type="term" value="F:NAD+ kinase activity"/>
    <property type="evidence" value="ECO:0007669"/>
    <property type="project" value="UniProtKB-EC"/>
</dbReference>
<dbReference type="PROSITE" id="PS50146">
    <property type="entry name" value="DAGK"/>
    <property type="match status" value="1"/>
</dbReference>
<dbReference type="RefSeq" id="XP_029225726.1">
    <property type="nucleotide sequence ID" value="XM_029374160.1"/>
</dbReference>
<protein>
    <submittedName>
        <fullName evidence="2">Putative diacylglycerol kinase</fullName>
        <ecNumber evidence="2">2.7.1.23</ecNumber>
    </submittedName>
</protein>
<gene>
    <name evidence="2" type="ORF">Tco025E_07294</name>
</gene>
<dbReference type="GO" id="GO:0016020">
    <property type="term" value="C:membrane"/>
    <property type="evidence" value="ECO:0007669"/>
    <property type="project" value="TreeGrafter"/>
</dbReference>
<dbReference type="AlphaFoldDB" id="A0A422NQP3"/>
<accession>A0A422NQP3</accession>
<dbReference type="Pfam" id="PF00781">
    <property type="entry name" value="DAGK_cat"/>
    <property type="match status" value="1"/>
</dbReference>
<dbReference type="Gene3D" id="3.40.50.10330">
    <property type="entry name" value="Probable inorganic polyphosphate/atp-NAD kinase, domain 1"/>
    <property type="match status" value="1"/>
</dbReference>
<evidence type="ECO:0000313" key="3">
    <source>
        <dbReference type="Proteomes" id="UP000284403"/>
    </source>
</evidence>
<name>A0A422NQP3_9TRYP</name>
<keyword evidence="2" id="KW-0418">Kinase</keyword>
<evidence type="ECO:0000259" key="1">
    <source>
        <dbReference type="PROSITE" id="PS50146"/>
    </source>
</evidence>
<dbReference type="EMBL" id="MKKU01000555">
    <property type="protein sequence ID" value="RNF07798.1"/>
    <property type="molecule type" value="Genomic_DNA"/>
</dbReference>
<dbReference type="InterPro" id="IPR050187">
    <property type="entry name" value="Lipid_Phosphate_FormReg"/>
</dbReference>
<dbReference type="InterPro" id="IPR017438">
    <property type="entry name" value="ATP-NAD_kinase_N"/>
</dbReference>
<dbReference type="InterPro" id="IPR001206">
    <property type="entry name" value="Diacylglycerol_kinase_cat_dom"/>
</dbReference>
<keyword evidence="2" id="KW-0808">Transferase</keyword>
<dbReference type="PANTHER" id="PTHR12358">
    <property type="entry name" value="SPHINGOSINE KINASE"/>
    <property type="match status" value="1"/>
</dbReference>
<sequence length="335" mass="35726">MSRFKECIAVINTRSGARGGPSVFASALQQYLDKAGIIHHDVRVPEKNILHAVKLHANTADAIVVCGGDGTLSSVVNVLAATRHGPLLKMPIVPVPCGLQNSIAVSLGVLSAERSVSAFVLGRLEPIPLWEVRVNGVLTRYMASYVSIGAYAMCVRRLHDLDAVGENYVALPTVRNKYKLGAFYTAMRGEAVPFTAVLTTTAAATKSHVEIGPSVKLFVAAQMPLQHARYSLTPAATFKHGTLDVTYASEAASRLRLWHLLSREAAEGVIINEDGVCECPGVAELDCCINDVPDAAEDGASARVLMMVDGEAVHLLPGSRVSLRRAPCEVIFASC</sequence>
<organism evidence="2 3">
    <name type="scientific">Trypanosoma conorhini</name>
    <dbReference type="NCBI Taxonomy" id="83891"/>
    <lineage>
        <taxon>Eukaryota</taxon>
        <taxon>Discoba</taxon>
        <taxon>Euglenozoa</taxon>
        <taxon>Kinetoplastea</taxon>
        <taxon>Metakinetoplastina</taxon>
        <taxon>Trypanosomatida</taxon>
        <taxon>Trypanosomatidae</taxon>
        <taxon>Trypanosoma</taxon>
    </lineage>
</organism>
<reference evidence="2 3" key="1">
    <citation type="journal article" date="2018" name="BMC Genomics">
        <title>Genomic comparison of Trypanosoma conorhini and Trypanosoma rangeli to Trypanosoma cruzi strains of high and low virulence.</title>
        <authorList>
            <person name="Bradwell K.R."/>
            <person name="Koparde V.N."/>
            <person name="Matveyev A.V."/>
            <person name="Serrano M.G."/>
            <person name="Alves J.M."/>
            <person name="Parikh H."/>
            <person name="Huang B."/>
            <person name="Lee V."/>
            <person name="Espinosa-Alvarez O."/>
            <person name="Ortiz P.A."/>
            <person name="Costa-Martins A.G."/>
            <person name="Teixeira M.M."/>
            <person name="Buck G.A."/>
        </authorList>
    </citation>
    <scope>NUCLEOTIDE SEQUENCE [LARGE SCALE GENOMIC DNA]</scope>
    <source>
        <strain evidence="2 3">025E</strain>
    </source>
</reference>
<dbReference type="Proteomes" id="UP000284403">
    <property type="component" value="Unassembled WGS sequence"/>
</dbReference>